<evidence type="ECO:0000256" key="3">
    <source>
        <dbReference type="ARBA" id="ARBA00022989"/>
    </source>
</evidence>
<dbReference type="InterPro" id="IPR051415">
    <property type="entry name" value="LAAT-1"/>
</dbReference>
<evidence type="ECO:0000256" key="7">
    <source>
        <dbReference type="SAM" id="MobiDB-lite"/>
    </source>
</evidence>
<dbReference type="InterPro" id="IPR006603">
    <property type="entry name" value="PQ-loop_rpt"/>
</dbReference>
<feature type="region of interest" description="Disordered" evidence="7">
    <location>
        <begin position="574"/>
        <end position="610"/>
    </location>
</feature>
<dbReference type="FunFam" id="1.20.1280.290:FF:000028">
    <property type="entry name" value="Vacuolar membrane protein, putative"/>
    <property type="match status" value="1"/>
</dbReference>
<protein>
    <recommendedName>
        <fullName evidence="10">Vacuolar membrane protein</fullName>
    </recommendedName>
</protein>
<dbReference type="AlphaFoldDB" id="A0A1E3JCA7"/>
<feature type="compositionally biased region" description="Basic residues" evidence="7">
    <location>
        <begin position="585"/>
        <end position="610"/>
    </location>
</feature>
<dbReference type="GO" id="GO:0000329">
    <property type="term" value="C:fungal-type vacuole membrane"/>
    <property type="evidence" value="ECO:0007669"/>
    <property type="project" value="TreeGrafter"/>
</dbReference>
<evidence type="ECO:0000256" key="5">
    <source>
        <dbReference type="ARBA" id="ARBA00038039"/>
    </source>
</evidence>
<dbReference type="PANTHER" id="PTHR16201">
    <property type="entry name" value="SEVEN TRANSMEMBRANE PROTEIN 1-RELATED"/>
    <property type="match status" value="1"/>
</dbReference>
<feature type="region of interest" description="Disordered" evidence="7">
    <location>
        <begin position="207"/>
        <end position="340"/>
    </location>
</feature>
<dbReference type="Pfam" id="PF04193">
    <property type="entry name" value="PQ-loop"/>
    <property type="match status" value="2"/>
</dbReference>
<dbReference type="RefSeq" id="XP_019032351.1">
    <property type="nucleotide sequence ID" value="XM_019175861.1"/>
</dbReference>
<evidence type="ECO:0008006" key="10">
    <source>
        <dbReference type="Google" id="ProtNLM"/>
    </source>
</evidence>
<reference evidence="8 9" key="1">
    <citation type="submission" date="2016-06" db="EMBL/GenBank/DDBJ databases">
        <title>Evolution of pathogenesis and genome organization in the Tremellales.</title>
        <authorList>
            <person name="Cuomo C."/>
            <person name="Litvintseva A."/>
            <person name="Heitman J."/>
            <person name="Chen Y."/>
            <person name="Sun S."/>
            <person name="Springer D."/>
            <person name="Dromer F."/>
            <person name="Young S."/>
            <person name="Zeng Q."/>
            <person name="Chapman S."/>
            <person name="Gujja S."/>
            <person name="Saif S."/>
            <person name="Birren B."/>
        </authorList>
    </citation>
    <scope>NUCLEOTIDE SEQUENCE [LARGE SCALE GENOMIC DNA]</scope>
    <source>
        <strain evidence="8 9">CBS 7118</strain>
    </source>
</reference>
<sequence length="610" mass="65712">MGFASLVGELGMSQSTKILAATILGYTSIACWLCAQLPQVLKNLSLHSCEGLALPFLINWLFGDITNLIGCLLTDQLPFQTYLAAYFCIIDVALVGQYIYYQKPQPVPTPRHNYAALTESPRQAVILPPNTAPLSRNHSSSGPLASPLTPGAQSAGLPRQRSKRGLYRPTSSYFPGPDLTITSPPDGSYAAIYEAAIDVARAAERANARSHSRRRRLSRQNSGVLTGSERGGEEGEGMMESFHSDMSGRTQSTARGSPRVGVVPLEGDGRGRSLRRGNGMLSGVTSSGDLYAEGGDRFDSLPPPGLSADGRHHRHREPSKDSHKSRSISMVRGSGGRGSRRTAGITFMSLGLLIGWGGFRPDAGSDVVAGGSVLSEPSVSLGVRHPFVVSPPQTPDVFLLEFPHNHTTDEPSLPHPEAPFSFQRTVGRISAWSCTTLYLTSRLPQIWKNFQRKSVEGLSILLFLMAFWGNVTYVASILLNPSGGADPADNAHYLLESLPYLLGSGGTLVFDLTIMIQSLMYGSAPPVALPPAPAEWSRRRLASHRKRMRHVEDGYGGMSQSVSAERGERAPLLLTSSVSGLPGHGNRRQGTKRGRSISPTVHKRARSLAT</sequence>
<feature type="compositionally biased region" description="Basic residues" evidence="7">
    <location>
        <begin position="208"/>
        <end position="218"/>
    </location>
</feature>
<keyword evidence="2" id="KW-0812">Transmembrane</keyword>
<organism evidence="8 9">
    <name type="scientific">Cryptococcus wingfieldii CBS 7118</name>
    <dbReference type="NCBI Taxonomy" id="1295528"/>
    <lineage>
        <taxon>Eukaryota</taxon>
        <taxon>Fungi</taxon>
        <taxon>Dikarya</taxon>
        <taxon>Basidiomycota</taxon>
        <taxon>Agaricomycotina</taxon>
        <taxon>Tremellomycetes</taxon>
        <taxon>Tremellales</taxon>
        <taxon>Cryptococcaceae</taxon>
        <taxon>Cryptococcus</taxon>
    </lineage>
</organism>
<dbReference type="OrthoDB" id="8048523at2759"/>
<dbReference type="PANTHER" id="PTHR16201:SF34">
    <property type="entry name" value="LYSOSOMAL AMINO ACID TRANSPORTER 1"/>
    <property type="match status" value="1"/>
</dbReference>
<evidence type="ECO:0000313" key="8">
    <source>
        <dbReference type="EMBL" id="ODN98489.1"/>
    </source>
</evidence>
<gene>
    <name evidence="8" type="ORF">L198_03734</name>
</gene>
<dbReference type="GO" id="GO:0015174">
    <property type="term" value="F:basic amino acid transmembrane transporter activity"/>
    <property type="evidence" value="ECO:0007669"/>
    <property type="project" value="TreeGrafter"/>
</dbReference>
<keyword evidence="3" id="KW-1133">Transmembrane helix</keyword>
<dbReference type="Gene3D" id="1.20.1280.290">
    <property type="match status" value="2"/>
</dbReference>
<dbReference type="GO" id="GO:0034488">
    <property type="term" value="P:basic amino acid transmembrane export from vacuole"/>
    <property type="evidence" value="ECO:0007669"/>
    <property type="project" value="TreeGrafter"/>
</dbReference>
<comment type="caution">
    <text evidence="8">The sequence shown here is derived from an EMBL/GenBank/DDBJ whole genome shotgun (WGS) entry which is preliminary data.</text>
</comment>
<comment type="catalytic activity">
    <reaction evidence="6">
        <text>L-histidine(out) + L-arginine(in) = L-histidine(in) + L-arginine(out)</text>
        <dbReference type="Rhea" id="RHEA:71063"/>
        <dbReference type="ChEBI" id="CHEBI:32682"/>
        <dbReference type="ChEBI" id="CHEBI:57595"/>
    </reaction>
</comment>
<dbReference type="GeneID" id="30192947"/>
<evidence type="ECO:0000256" key="1">
    <source>
        <dbReference type="ARBA" id="ARBA00004141"/>
    </source>
</evidence>
<keyword evidence="4" id="KW-0472">Membrane</keyword>
<dbReference type="Proteomes" id="UP000094819">
    <property type="component" value="Unassembled WGS sequence"/>
</dbReference>
<evidence type="ECO:0000313" key="9">
    <source>
        <dbReference type="Proteomes" id="UP000094819"/>
    </source>
</evidence>
<comment type="subcellular location">
    <subcellularLocation>
        <location evidence="1">Membrane</location>
        <topology evidence="1">Multi-pass membrane protein</topology>
    </subcellularLocation>
</comment>
<evidence type="ECO:0000256" key="2">
    <source>
        <dbReference type="ARBA" id="ARBA00022692"/>
    </source>
</evidence>
<comment type="similarity">
    <text evidence="5">Belongs to the laat-1 family.</text>
</comment>
<accession>A0A1E3JCA7</accession>
<evidence type="ECO:0000256" key="4">
    <source>
        <dbReference type="ARBA" id="ARBA00023136"/>
    </source>
</evidence>
<keyword evidence="9" id="KW-1185">Reference proteome</keyword>
<dbReference type="FunFam" id="1.20.1280.290:FF:000009">
    <property type="entry name" value="PQ loop repeat family protein"/>
    <property type="match status" value="1"/>
</dbReference>
<dbReference type="EMBL" id="AWGH01000009">
    <property type="protein sequence ID" value="ODN98489.1"/>
    <property type="molecule type" value="Genomic_DNA"/>
</dbReference>
<name>A0A1E3JCA7_9TREE</name>
<feature type="compositionally biased region" description="Polar residues" evidence="7">
    <location>
        <begin position="132"/>
        <end position="143"/>
    </location>
</feature>
<proteinExistence type="inferred from homology"/>
<dbReference type="SMART" id="SM00679">
    <property type="entry name" value="CTNS"/>
    <property type="match status" value="2"/>
</dbReference>
<evidence type="ECO:0000256" key="6">
    <source>
        <dbReference type="ARBA" id="ARBA00050768"/>
    </source>
</evidence>
<feature type="region of interest" description="Disordered" evidence="7">
    <location>
        <begin position="127"/>
        <end position="179"/>
    </location>
</feature>